<keyword evidence="10 12" id="KW-0648">Protein biosynthesis</keyword>
<dbReference type="Pfam" id="PF01406">
    <property type="entry name" value="tRNA-synt_1e"/>
    <property type="match status" value="1"/>
</dbReference>
<dbReference type="Gene3D" id="3.40.50.620">
    <property type="entry name" value="HUPs"/>
    <property type="match status" value="1"/>
</dbReference>
<feature type="binding site" evidence="12">
    <location>
        <position position="255"/>
    </location>
    <ligand>
        <name>Zn(2+)</name>
        <dbReference type="ChEBI" id="CHEBI:29105"/>
    </ligand>
</feature>
<feature type="binding site" evidence="12">
    <location>
        <position position="290"/>
    </location>
    <ligand>
        <name>ATP</name>
        <dbReference type="ChEBI" id="CHEBI:30616"/>
    </ligand>
</feature>
<evidence type="ECO:0000256" key="9">
    <source>
        <dbReference type="ARBA" id="ARBA00022840"/>
    </source>
</evidence>
<dbReference type="Proteomes" id="UP000490922">
    <property type="component" value="Unassembled WGS sequence"/>
</dbReference>
<keyword evidence="7 12" id="KW-0547">Nucleotide-binding</keyword>
<dbReference type="InterPro" id="IPR015803">
    <property type="entry name" value="Cys-tRNA-ligase"/>
</dbReference>
<evidence type="ECO:0000259" key="13">
    <source>
        <dbReference type="SMART" id="SM00840"/>
    </source>
</evidence>
<organism evidence="14 15">
    <name type="scientific">Flavobacterium luteum</name>
    <dbReference type="NCBI Taxonomy" id="2026654"/>
    <lineage>
        <taxon>Bacteria</taxon>
        <taxon>Pseudomonadati</taxon>
        <taxon>Bacteroidota</taxon>
        <taxon>Flavobacteriia</taxon>
        <taxon>Flavobacteriales</taxon>
        <taxon>Flavobacteriaceae</taxon>
        <taxon>Flavobacterium</taxon>
    </lineage>
</organism>
<dbReference type="GO" id="GO:0004817">
    <property type="term" value="F:cysteine-tRNA ligase activity"/>
    <property type="evidence" value="ECO:0007669"/>
    <property type="project" value="UniProtKB-UniRule"/>
</dbReference>
<reference evidence="14 15" key="1">
    <citation type="submission" date="2019-09" db="EMBL/GenBank/DDBJ databases">
        <title>Flavobacterium sp. nov., isolated from glacier ice.</title>
        <authorList>
            <person name="Liu Q."/>
        </authorList>
    </citation>
    <scope>NUCLEOTIDE SEQUENCE [LARGE SCALE GENOMIC DNA]</scope>
    <source>
        <strain evidence="14 15">NBRC 112527</strain>
    </source>
</reference>
<feature type="binding site" evidence="12">
    <location>
        <position position="259"/>
    </location>
    <ligand>
        <name>Zn(2+)</name>
        <dbReference type="ChEBI" id="CHEBI:29105"/>
    </ligand>
</feature>
<dbReference type="InterPro" id="IPR015273">
    <property type="entry name" value="Cys-tRNA-synt_Ia_DALR"/>
</dbReference>
<dbReference type="EC" id="6.1.1.16" evidence="12"/>
<name>A0A7J5AJB6_9FLAO</name>
<evidence type="ECO:0000256" key="10">
    <source>
        <dbReference type="ARBA" id="ARBA00022917"/>
    </source>
</evidence>
<evidence type="ECO:0000256" key="12">
    <source>
        <dbReference type="HAMAP-Rule" id="MF_00041"/>
    </source>
</evidence>
<dbReference type="Gene3D" id="1.20.120.1910">
    <property type="entry name" value="Cysteine-tRNA ligase, C-terminal anti-codon recognition domain"/>
    <property type="match status" value="1"/>
</dbReference>
<evidence type="ECO:0000256" key="5">
    <source>
        <dbReference type="ARBA" id="ARBA00022598"/>
    </source>
</evidence>
<protein>
    <recommendedName>
        <fullName evidence="12">Cysteine--tRNA ligase</fullName>
        <ecNumber evidence="12">6.1.1.16</ecNumber>
    </recommendedName>
    <alternativeName>
        <fullName evidence="12">Cysteinyl-tRNA synthetase</fullName>
        <shortName evidence="12">CysRS</shortName>
    </alternativeName>
</protein>
<dbReference type="GO" id="GO:0005524">
    <property type="term" value="F:ATP binding"/>
    <property type="evidence" value="ECO:0007669"/>
    <property type="project" value="UniProtKB-UniRule"/>
</dbReference>
<dbReference type="GO" id="GO:0005829">
    <property type="term" value="C:cytosol"/>
    <property type="evidence" value="ECO:0007669"/>
    <property type="project" value="TreeGrafter"/>
</dbReference>
<evidence type="ECO:0000256" key="6">
    <source>
        <dbReference type="ARBA" id="ARBA00022723"/>
    </source>
</evidence>
<comment type="caution">
    <text evidence="14">The sequence shown here is derived from an EMBL/GenBank/DDBJ whole genome shotgun (WGS) entry which is preliminary data.</text>
</comment>
<dbReference type="Pfam" id="PF09190">
    <property type="entry name" value="DALR_2"/>
    <property type="match status" value="1"/>
</dbReference>
<accession>A0A7J5AJB6</accession>
<evidence type="ECO:0000256" key="2">
    <source>
        <dbReference type="ARBA" id="ARBA00005594"/>
    </source>
</evidence>
<comment type="catalytic activity">
    <reaction evidence="12">
        <text>tRNA(Cys) + L-cysteine + ATP = L-cysteinyl-tRNA(Cys) + AMP + diphosphate</text>
        <dbReference type="Rhea" id="RHEA:17773"/>
        <dbReference type="Rhea" id="RHEA-COMP:9661"/>
        <dbReference type="Rhea" id="RHEA-COMP:9679"/>
        <dbReference type="ChEBI" id="CHEBI:30616"/>
        <dbReference type="ChEBI" id="CHEBI:33019"/>
        <dbReference type="ChEBI" id="CHEBI:35235"/>
        <dbReference type="ChEBI" id="CHEBI:78442"/>
        <dbReference type="ChEBI" id="CHEBI:78517"/>
        <dbReference type="ChEBI" id="CHEBI:456215"/>
        <dbReference type="EC" id="6.1.1.16"/>
    </reaction>
</comment>
<dbReference type="EMBL" id="WAEM01000001">
    <property type="protein sequence ID" value="KAB1157711.1"/>
    <property type="molecule type" value="Genomic_DNA"/>
</dbReference>
<keyword evidence="4 12" id="KW-0963">Cytoplasm</keyword>
<dbReference type="PANTHER" id="PTHR10890">
    <property type="entry name" value="CYSTEINYL-TRNA SYNTHETASE"/>
    <property type="match status" value="1"/>
</dbReference>
<comment type="subunit">
    <text evidence="3 12">Monomer.</text>
</comment>
<dbReference type="SUPFAM" id="SSF47323">
    <property type="entry name" value="Anticodon-binding domain of a subclass of class I aminoacyl-tRNA synthetases"/>
    <property type="match status" value="1"/>
</dbReference>
<evidence type="ECO:0000256" key="7">
    <source>
        <dbReference type="ARBA" id="ARBA00022741"/>
    </source>
</evidence>
<keyword evidence="5 12" id="KW-0436">Ligase</keyword>
<evidence type="ECO:0000313" key="14">
    <source>
        <dbReference type="EMBL" id="KAB1157711.1"/>
    </source>
</evidence>
<comment type="similarity">
    <text evidence="2 12">Belongs to the class-I aminoacyl-tRNA synthetase family.</text>
</comment>
<dbReference type="AlphaFoldDB" id="A0A7J5AJB6"/>
<evidence type="ECO:0000256" key="3">
    <source>
        <dbReference type="ARBA" id="ARBA00011245"/>
    </source>
</evidence>
<comment type="subcellular location">
    <subcellularLocation>
        <location evidence="1 12">Cytoplasm</location>
    </subcellularLocation>
</comment>
<feature type="short sequence motif" description="'HIGH' region" evidence="12">
    <location>
        <begin position="37"/>
        <end position="47"/>
    </location>
</feature>
<gene>
    <name evidence="12" type="primary">cysS</name>
    <name evidence="14" type="ORF">F6464_01100</name>
</gene>
<feature type="binding site" evidence="12">
    <location>
        <position position="230"/>
    </location>
    <ligand>
        <name>Zn(2+)</name>
        <dbReference type="ChEBI" id="CHEBI:29105"/>
    </ligand>
</feature>
<feature type="short sequence motif" description="'KMSKS' region" evidence="12">
    <location>
        <begin position="287"/>
        <end position="291"/>
    </location>
</feature>
<dbReference type="GO" id="GO:0008270">
    <property type="term" value="F:zinc ion binding"/>
    <property type="evidence" value="ECO:0007669"/>
    <property type="project" value="UniProtKB-UniRule"/>
</dbReference>
<keyword evidence="9 12" id="KW-0067">ATP-binding</keyword>
<dbReference type="CDD" id="cd00672">
    <property type="entry name" value="CysRS_core"/>
    <property type="match status" value="1"/>
</dbReference>
<sequence>MPLHKTNILKIYNSLSGEKETFVPIHEGNVGMYVCGPTVYSNVHLGNVRTFMSFDMIFRYLLHLGYKVRYVRNITDVGHIVDDVDEGEDKIAKKARLEQLEPMEVVQRYTVDFHEILKEFNFLPPSIEPTATGHIIEQIEIIKKIIANGIGYEANGSVYFDVVKFNETNHYGKLSGRNIEDMLANTRDLDGQSDKRNPQDFALWKKAEPQHIMRWPSPWSDGFPGWHLECTAMSTKYLGNHFDIHGGGMDLKFPHHECEIAQNEACTGQTPVNYWMHANMLTLNGKKMAKSTGNNILPREILTGGSEFLSKAFSPSVTRFFMMQAHYRSILDFSDDAIVAAEKGYNRLMEAMQNLKEIVPKNSSTIDIPTWKKECYEAMNDDFNSPILIAQLFEGVRFVNILKDNSATLTSEDLGIFTKTMQAFVFDVLALEDGKSSSDSNARLEGVIEMLIRMRNDARANKDFALSDHIRDQLIALGIQLKDGKDGTTFTL</sequence>
<dbReference type="HAMAP" id="MF_00041">
    <property type="entry name" value="Cys_tRNA_synth"/>
    <property type="match status" value="1"/>
</dbReference>
<evidence type="ECO:0000256" key="8">
    <source>
        <dbReference type="ARBA" id="ARBA00022833"/>
    </source>
</evidence>
<keyword evidence="6 12" id="KW-0479">Metal-binding</keyword>
<dbReference type="PRINTS" id="PR00983">
    <property type="entry name" value="TRNASYNTHCYS"/>
</dbReference>
<dbReference type="InterPro" id="IPR024909">
    <property type="entry name" value="Cys-tRNA/MSH_ligase"/>
</dbReference>
<dbReference type="GO" id="GO:0006423">
    <property type="term" value="P:cysteinyl-tRNA aminoacylation"/>
    <property type="evidence" value="ECO:0007669"/>
    <property type="project" value="UniProtKB-UniRule"/>
</dbReference>
<evidence type="ECO:0000256" key="1">
    <source>
        <dbReference type="ARBA" id="ARBA00004496"/>
    </source>
</evidence>
<keyword evidence="8 12" id="KW-0862">Zinc</keyword>
<keyword evidence="11 12" id="KW-0030">Aminoacyl-tRNA synthetase</keyword>
<dbReference type="InterPro" id="IPR032678">
    <property type="entry name" value="tRNA-synt_1_cat_dom"/>
</dbReference>
<dbReference type="OrthoDB" id="9815130at2"/>
<dbReference type="RefSeq" id="WP_151105904.1">
    <property type="nucleotide sequence ID" value="NZ_WAEM01000001.1"/>
</dbReference>
<dbReference type="SUPFAM" id="SSF52374">
    <property type="entry name" value="Nucleotidylyl transferase"/>
    <property type="match status" value="1"/>
</dbReference>
<evidence type="ECO:0000256" key="4">
    <source>
        <dbReference type="ARBA" id="ARBA00022490"/>
    </source>
</evidence>
<feature type="binding site" evidence="12">
    <location>
        <position position="35"/>
    </location>
    <ligand>
        <name>Zn(2+)</name>
        <dbReference type="ChEBI" id="CHEBI:29105"/>
    </ligand>
</feature>
<comment type="cofactor">
    <cofactor evidence="12">
        <name>Zn(2+)</name>
        <dbReference type="ChEBI" id="CHEBI:29105"/>
    </cofactor>
    <text evidence="12">Binds 1 zinc ion per subunit.</text>
</comment>
<keyword evidence="15" id="KW-1185">Reference proteome</keyword>
<proteinExistence type="inferred from homology"/>
<dbReference type="NCBIfam" id="TIGR00435">
    <property type="entry name" value="cysS"/>
    <property type="match status" value="1"/>
</dbReference>
<evidence type="ECO:0000313" key="15">
    <source>
        <dbReference type="Proteomes" id="UP000490922"/>
    </source>
</evidence>
<dbReference type="InterPro" id="IPR009080">
    <property type="entry name" value="tRNAsynth_Ia_anticodon-bd"/>
</dbReference>
<dbReference type="SMART" id="SM00840">
    <property type="entry name" value="DALR_2"/>
    <property type="match status" value="1"/>
</dbReference>
<feature type="domain" description="Cysteinyl-tRNA synthetase class Ia DALR" evidence="13">
    <location>
        <begin position="374"/>
        <end position="425"/>
    </location>
</feature>
<dbReference type="InterPro" id="IPR014729">
    <property type="entry name" value="Rossmann-like_a/b/a_fold"/>
</dbReference>
<evidence type="ECO:0000256" key="11">
    <source>
        <dbReference type="ARBA" id="ARBA00023146"/>
    </source>
</evidence>
<dbReference type="PANTHER" id="PTHR10890:SF3">
    <property type="entry name" value="CYSTEINE--TRNA LIGASE, CYTOPLASMIC"/>
    <property type="match status" value="1"/>
</dbReference>